<dbReference type="eggNOG" id="ENOG502QQ7Y">
    <property type="taxonomic scope" value="Eukaryota"/>
</dbReference>
<dbReference type="GeneID" id="19322344"/>
<dbReference type="HOGENOM" id="CLU_007951_0_0_1"/>
<comment type="subcellular location">
    <subcellularLocation>
        <location evidence="2">Chromosome</location>
    </subcellularLocation>
    <subcellularLocation>
        <location evidence="1">Nucleus</location>
    </subcellularLocation>
</comment>
<feature type="region of interest" description="Disordered" evidence="8">
    <location>
        <begin position="645"/>
        <end position="780"/>
    </location>
</feature>
<comment type="similarity">
    <text evidence="7">Belongs to the Nibrin family.</text>
</comment>
<dbReference type="GO" id="GO:0005694">
    <property type="term" value="C:chromosome"/>
    <property type="evidence" value="ECO:0007669"/>
    <property type="project" value="UniProtKB-SubCell"/>
</dbReference>
<feature type="compositionally biased region" description="Polar residues" evidence="8">
    <location>
        <begin position="369"/>
        <end position="385"/>
    </location>
</feature>
<sequence>MPLESCFSPVGRKRLWLRPGKKYLFGRTASEPGQHAISHKTISRKHLVIQVDRVTEGDGMNLRKRTTATIEDLGAKMGTLVNGVQIRGQRHVLVHDTNEIKLGSYNQLFRIFWRPIVFSFSFTAKELRADPWAKLRQDLEQLDIKYTADYDMELTTYVVAKKRNTSKGLRALINGKHIVTEQFIDAIVGAATSASDADGLETSRLERDLDGSWPDPLQYLPPRGEEPSDKPVGAYAPDERRREIFDGYTFVFYEKKQYENLFAAITNGKGKALFKSATPNETNIDDFIRYVKGVAGEKGLGEFEDGSEGKGVVVVRYMPAKEGPESAWFKDFYTAVALRLDHRPIEQSEFLDAILAIDPARLRRPLEVEQTQPENAAVGNGSNVNEPRPMDIDVVPEVENAIEETPLQPRARRGRKAIASRFKGFDVDLDVDSGASGPADDPQSNDPAGSLEETHNTQRSQRKRPAAAINQNGDDLMEDLAPTAAAVKRRRIAQGVEPVPAREPTPPSEPEDNIPESPQNEPSKSQKGKGKQKKTTEIDNLFDLARQRREEAEARAKEERARLAAVPEDGIDYEEIRRLAIVEECEVRQPQTTRTRDQDIADGRWDPRWNGRKNFKKFRKQGDPQGRQVAKVIVSLEPVKAKEYGIGDDYWLEDTGSQKRKNKEKERESQSRPSTAGETIAKGKEPTGSRRTPQVIGSDSEEDDVRAEDHEDQVMEVEPELPRTRVGKAAQKGKTRQAQTQSQSQAAPAQTQTQRSQRIDATTPSMIRNRKYEYSAPVPV</sequence>
<reference evidence="11" key="1">
    <citation type="journal article" date="2013" name="Genome Announc.">
        <title>Draft genome sequence of the ascomycete Phaeoacremonium aleophilum strain UCR-PA7, a causal agent of the esca disease complex in grapevines.</title>
        <authorList>
            <person name="Blanco-Ulate B."/>
            <person name="Rolshausen P."/>
            <person name="Cantu D."/>
        </authorList>
    </citation>
    <scope>NUCLEOTIDE SEQUENCE [LARGE SCALE GENOMIC DNA]</scope>
    <source>
        <strain evidence="11">UCR-PA7</strain>
    </source>
</reference>
<feature type="region of interest" description="Disordered" evidence="8">
    <location>
        <begin position="428"/>
        <end position="475"/>
    </location>
</feature>
<feature type="compositionally biased region" description="Basic and acidic residues" evidence="8">
    <location>
        <begin position="594"/>
        <end position="609"/>
    </location>
</feature>
<keyword evidence="3" id="KW-0158">Chromosome</keyword>
<dbReference type="Gene3D" id="2.60.200.20">
    <property type="match status" value="1"/>
</dbReference>
<gene>
    <name evidence="10" type="ORF">UCRPA7_2125</name>
</gene>
<dbReference type="PANTHER" id="PTHR12162">
    <property type="entry name" value="NIBRIN-RELATED"/>
    <property type="match status" value="1"/>
</dbReference>
<feature type="domain" description="FHA" evidence="9">
    <location>
        <begin position="23"/>
        <end position="86"/>
    </location>
</feature>
<dbReference type="InterPro" id="IPR043014">
    <property type="entry name" value="Nibrin_BRCT2_sf"/>
</dbReference>
<evidence type="ECO:0000256" key="6">
    <source>
        <dbReference type="ARBA" id="ARBA00023242"/>
    </source>
</evidence>
<dbReference type="SMART" id="SM00240">
    <property type="entry name" value="FHA"/>
    <property type="match status" value="1"/>
</dbReference>
<dbReference type="OrthoDB" id="552194at2759"/>
<dbReference type="Proteomes" id="UP000014074">
    <property type="component" value="Unassembled WGS sequence"/>
</dbReference>
<dbReference type="InterPro" id="IPR000253">
    <property type="entry name" value="FHA_dom"/>
</dbReference>
<feature type="region of interest" description="Disordered" evidence="8">
    <location>
        <begin position="368"/>
        <end position="389"/>
    </location>
</feature>
<name>R8BSQ3_PHAM7</name>
<keyword evidence="6" id="KW-0539">Nucleus</keyword>
<dbReference type="SUPFAM" id="SSF49879">
    <property type="entry name" value="SMAD/FHA domain"/>
    <property type="match status" value="1"/>
</dbReference>
<dbReference type="EMBL" id="KB932922">
    <property type="protein sequence ID" value="EOO02361.1"/>
    <property type="molecule type" value="Genomic_DNA"/>
</dbReference>
<keyword evidence="11" id="KW-1185">Reference proteome</keyword>
<dbReference type="InterPro" id="IPR040227">
    <property type="entry name" value="Nibrin-rel"/>
</dbReference>
<dbReference type="InterPro" id="IPR008984">
    <property type="entry name" value="SMAD_FHA_dom_sf"/>
</dbReference>
<dbReference type="RefSeq" id="XP_007912891.1">
    <property type="nucleotide sequence ID" value="XM_007914700.1"/>
</dbReference>
<dbReference type="GO" id="GO:0003684">
    <property type="term" value="F:damaged DNA binding"/>
    <property type="evidence" value="ECO:0007669"/>
    <property type="project" value="TreeGrafter"/>
</dbReference>
<dbReference type="Pfam" id="PF16508">
    <property type="entry name" value="NIBRIN_BRCT_II"/>
    <property type="match status" value="1"/>
</dbReference>
<dbReference type="AlphaFoldDB" id="R8BSQ3"/>
<dbReference type="Gene3D" id="3.40.50.10980">
    <property type="entry name" value="Nibrin, BRCT2 domain"/>
    <property type="match status" value="1"/>
</dbReference>
<evidence type="ECO:0000313" key="10">
    <source>
        <dbReference type="EMBL" id="EOO02361.1"/>
    </source>
</evidence>
<evidence type="ECO:0000259" key="9">
    <source>
        <dbReference type="PROSITE" id="PS50006"/>
    </source>
</evidence>
<evidence type="ECO:0000256" key="8">
    <source>
        <dbReference type="SAM" id="MobiDB-lite"/>
    </source>
</evidence>
<evidence type="ECO:0000256" key="2">
    <source>
        <dbReference type="ARBA" id="ARBA00004286"/>
    </source>
</evidence>
<dbReference type="Pfam" id="PF00498">
    <property type="entry name" value="FHA"/>
    <property type="match status" value="1"/>
</dbReference>
<evidence type="ECO:0000256" key="1">
    <source>
        <dbReference type="ARBA" id="ARBA00004123"/>
    </source>
</evidence>
<evidence type="ECO:0000256" key="4">
    <source>
        <dbReference type="ARBA" id="ARBA00022763"/>
    </source>
</evidence>
<accession>R8BSQ3</accession>
<dbReference type="GO" id="GO:0000724">
    <property type="term" value="P:double-strand break repair via homologous recombination"/>
    <property type="evidence" value="ECO:0007669"/>
    <property type="project" value="TreeGrafter"/>
</dbReference>
<feature type="region of interest" description="Disordered" evidence="8">
    <location>
        <begin position="588"/>
        <end position="627"/>
    </location>
</feature>
<feature type="region of interest" description="Disordered" evidence="8">
    <location>
        <begin position="491"/>
        <end position="543"/>
    </location>
</feature>
<evidence type="ECO:0000256" key="3">
    <source>
        <dbReference type="ARBA" id="ARBA00022454"/>
    </source>
</evidence>
<dbReference type="GO" id="GO:0030870">
    <property type="term" value="C:Mre11 complex"/>
    <property type="evidence" value="ECO:0007669"/>
    <property type="project" value="InterPro"/>
</dbReference>
<protein>
    <submittedName>
        <fullName evidence="10">Putative dna damage response protein</fullName>
    </submittedName>
</protein>
<dbReference type="Gene3D" id="3.40.50.10190">
    <property type="entry name" value="BRCT domain"/>
    <property type="match status" value="1"/>
</dbReference>
<dbReference type="InterPro" id="IPR036420">
    <property type="entry name" value="BRCT_dom_sf"/>
</dbReference>
<proteinExistence type="inferred from homology"/>
<dbReference type="PANTHER" id="PTHR12162:SF0">
    <property type="entry name" value="NIBRIN"/>
    <property type="match status" value="1"/>
</dbReference>
<keyword evidence="4" id="KW-0227">DNA damage</keyword>
<evidence type="ECO:0000256" key="5">
    <source>
        <dbReference type="ARBA" id="ARBA00023204"/>
    </source>
</evidence>
<feature type="compositionally biased region" description="Basic residues" evidence="8">
    <location>
        <begin position="610"/>
        <end position="619"/>
    </location>
</feature>
<evidence type="ECO:0000313" key="11">
    <source>
        <dbReference type="Proteomes" id="UP000014074"/>
    </source>
</evidence>
<dbReference type="PROSITE" id="PS50006">
    <property type="entry name" value="FHA_DOMAIN"/>
    <property type="match status" value="1"/>
</dbReference>
<feature type="compositionally biased region" description="Low complexity" evidence="8">
    <location>
        <begin position="736"/>
        <end position="756"/>
    </location>
</feature>
<keyword evidence="5" id="KW-0234">DNA repair</keyword>
<dbReference type="GO" id="GO:0007095">
    <property type="term" value="P:mitotic G2 DNA damage checkpoint signaling"/>
    <property type="evidence" value="ECO:0007669"/>
    <property type="project" value="InterPro"/>
</dbReference>
<evidence type="ECO:0000256" key="7">
    <source>
        <dbReference type="ARBA" id="ARBA00044757"/>
    </source>
</evidence>
<organism evidence="10 11">
    <name type="scientific">Phaeoacremonium minimum (strain UCR-PA7)</name>
    <name type="common">Esca disease fungus</name>
    <name type="synonym">Togninia minima</name>
    <dbReference type="NCBI Taxonomy" id="1286976"/>
    <lineage>
        <taxon>Eukaryota</taxon>
        <taxon>Fungi</taxon>
        <taxon>Dikarya</taxon>
        <taxon>Ascomycota</taxon>
        <taxon>Pezizomycotina</taxon>
        <taxon>Sordariomycetes</taxon>
        <taxon>Sordariomycetidae</taxon>
        <taxon>Togniniales</taxon>
        <taxon>Togniniaceae</taxon>
        <taxon>Phaeoacremonium</taxon>
    </lineage>
</organism>
<dbReference type="InterPro" id="IPR032429">
    <property type="entry name" value="Nibrin_BRCT2"/>
</dbReference>
<dbReference type="KEGG" id="tmn:UCRPA7_2125"/>